<dbReference type="InterPro" id="IPR018864">
    <property type="entry name" value="Nucleoporin_Nup188_N"/>
</dbReference>
<evidence type="ECO:0000256" key="7">
    <source>
        <dbReference type="ARBA" id="ARBA00023242"/>
    </source>
</evidence>
<evidence type="ECO:0000256" key="9">
    <source>
        <dbReference type="ARBA" id="ARBA00040174"/>
    </source>
</evidence>
<evidence type="ECO:0000256" key="4">
    <source>
        <dbReference type="ARBA" id="ARBA00022927"/>
    </source>
</evidence>
<feature type="domain" description="Nucleoporin Nup188 N-terminal" evidence="11">
    <location>
        <begin position="98"/>
        <end position="432"/>
    </location>
</feature>
<dbReference type="PANTHER" id="PTHR31431">
    <property type="entry name" value="NUCLEOPORIN NUP188 HOMOLOG"/>
    <property type="match status" value="1"/>
</dbReference>
<keyword evidence="5" id="KW-0811">Translocation</keyword>
<dbReference type="GO" id="GO:0017056">
    <property type="term" value="F:structural constituent of nuclear pore"/>
    <property type="evidence" value="ECO:0007669"/>
    <property type="project" value="InterPro"/>
</dbReference>
<gene>
    <name evidence="14" type="ORF">BN1708_000980</name>
</gene>
<feature type="domain" description="Nucleoporin Nup188 N-terminal subdomain III" evidence="13">
    <location>
        <begin position="700"/>
        <end position="1152"/>
    </location>
</feature>
<comment type="subcellular location">
    <subcellularLocation>
        <location evidence="1">Nucleus</location>
        <location evidence="1">Nuclear pore complex</location>
    </subcellularLocation>
</comment>
<evidence type="ECO:0000256" key="6">
    <source>
        <dbReference type="ARBA" id="ARBA00023132"/>
    </source>
</evidence>
<keyword evidence="7" id="KW-0539">Nucleus</keyword>
<evidence type="ECO:0000256" key="10">
    <source>
        <dbReference type="SAM" id="MobiDB-lite"/>
    </source>
</evidence>
<evidence type="ECO:0000256" key="3">
    <source>
        <dbReference type="ARBA" id="ARBA00022816"/>
    </source>
</evidence>
<accession>A0A0G4M927</accession>
<dbReference type="InterPro" id="IPR044840">
    <property type="entry name" value="Nup188"/>
</dbReference>
<evidence type="ECO:0000256" key="8">
    <source>
        <dbReference type="ARBA" id="ARBA00038387"/>
    </source>
</evidence>
<dbReference type="GO" id="GO:0044611">
    <property type="term" value="C:nuclear pore inner ring"/>
    <property type="evidence" value="ECO:0007669"/>
    <property type="project" value="TreeGrafter"/>
</dbReference>
<dbReference type="Pfam" id="PF21094">
    <property type="entry name" value="Nup188_SH3-like"/>
    <property type="match status" value="1"/>
</dbReference>
<dbReference type="STRING" id="100787.A0A0G4M927"/>
<dbReference type="GO" id="GO:0051028">
    <property type="term" value="P:mRNA transport"/>
    <property type="evidence" value="ECO:0007669"/>
    <property type="project" value="UniProtKB-KW"/>
</dbReference>
<dbReference type="Pfam" id="PF18378">
    <property type="entry name" value="Nup188_C"/>
    <property type="match status" value="1"/>
</dbReference>
<feature type="region of interest" description="Disordered" evidence="10">
    <location>
        <begin position="419"/>
        <end position="454"/>
    </location>
</feature>
<evidence type="ECO:0000256" key="5">
    <source>
        <dbReference type="ARBA" id="ARBA00023010"/>
    </source>
</evidence>
<dbReference type="Gene3D" id="1.25.10.70">
    <property type="match status" value="1"/>
</dbReference>
<evidence type="ECO:0000259" key="12">
    <source>
        <dbReference type="Pfam" id="PF18378"/>
    </source>
</evidence>
<protein>
    <recommendedName>
        <fullName evidence="9">Nucleoporin NUP188</fullName>
    </recommendedName>
</protein>
<dbReference type="Pfam" id="PF10487">
    <property type="entry name" value="Nup188_N"/>
    <property type="match status" value="1"/>
</dbReference>
<keyword evidence="3" id="KW-0509">mRNA transport</keyword>
<organism evidence="14 15">
    <name type="scientific">Verticillium longisporum</name>
    <name type="common">Verticillium dahliae var. longisporum</name>
    <dbReference type="NCBI Taxonomy" id="100787"/>
    <lineage>
        <taxon>Eukaryota</taxon>
        <taxon>Fungi</taxon>
        <taxon>Dikarya</taxon>
        <taxon>Ascomycota</taxon>
        <taxon>Pezizomycotina</taxon>
        <taxon>Sordariomycetes</taxon>
        <taxon>Hypocreomycetidae</taxon>
        <taxon>Glomerellales</taxon>
        <taxon>Plectosphaerellaceae</taxon>
        <taxon>Verticillium</taxon>
    </lineage>
</organism>
<dbReference type="Proteomes" id="UP000044602">
    <property type="component" value="Unassembled WGS sequence"/>
</dbReference>
<dbReference type="InterPro" id="IPR048883">
    <property type="entry name" value="Nup188_N-subdom_III"/>
</dbReference>
<feature type="domain" description="Nuclear pore protein Nup188 C-terminal" evidence="12">
    <location>
        <begin position="1456"/>
        <end position="1821"/>
    </location>
</feature>
<dbReference type="InterPro" id="IPR041634">
    <property type="entry name" value="Nup188_C"/>
</dbReference>
<dbReference type="PANTHER" id="PTHR31431:SF1">
    <property type="entry name" value="NUCLEOPORIN NUP188"/>
    <property type="match status" value="1"/>
</dbReference>
<keyword evidence="4" id="KW-0653">Protein transport</keyword>
<evidence type="ECO:0000259" key="11">
    <source>
        <dbReference type="Pfam" id="PF10487"/>
    </source>
</evidence>
<dbReference type="EMBL" id="CVQH01021417">
    <property type="protein sequence ID" value="CRK30465.1"/>
    <property type="molecule type" value="Genomic_DNA"/>
</dbReference>
<feature type="compositionally biased region" description="Basic and acidic residues" evidence="10">
    <location>
        <begin position="419"/>
        <end position="428"/>
    </location>
</feature>
<evidence type="ECO:0000256" key="2">
    <source>
        <dbReference type="ARBA" id="ARBA00022448"/>
    </source>
</evidence>
<keyword evidence="6" id="KW-0906">Nuclear pore complex</keyword>
<proteinExistence type="inferred from homology"/>
<evidence type="ECO:0000256" key="1">
    <source>
        <dbReference type="ARBA" id="ARBA00004567"/>
    </source>
</evidence>
<evidence type="ECO:0000313" key="15">
    <source>
        <dbReference type="Proteomes" id="UP000044602"/>
    </source>
</evidence>
<keyword evidence="15" id="KW-1185">Reference proteome</keyword>
<sequence length="1826" mass="201053">MAPLTDQIYVPPLEDCLKGETSVLSWRLVAKALAEPTGERRSTETLSRFLKDGHVQSLLQDPATAFSPSNDATKKQFETTTAAINVTPTPNGKYDIGTIKGDATWLSKAGNVNLIAALRIVVLEFQARPAAHLAGPLSTQDAVNLQEAAGVSNSQSSSLVPISGATMDADAIWTVFDKEEAKRLRIFQTYLSERRYLAMAADLTHGETLRHQPKAITGTEEASEATYPVLPAEDLTKLAENLISTNLKWIARTVESLGNGFERETDDKSVLIDEIEVDWQRTLLTEIAHALATIFQALDSHGDLFAAPSSVLEWFTLMESCVFFEGLSAVHESIASVVLPIHTLVCVISLKLLNPTRAMAFLSQDIDLHPDENNPYLASSDVLSKIHDAILTAADAGCESQSPVMFVWTVITHRMTISHTERSEKRDTIQNQRSQDVFESNDSNEPQALIRPSTGRRLSAGSIVSLDGLPFDGFLAVSGLKDDTQAIEQLAIAVTSQGRVYDIVTQMVFAASASNEGSFAPALGTRIRTTFIDFLKATYPLVGYQSDPVTSLLSVLSAGKSYWDLSHDLDPTQDIAAQTLQDPRALEFYFDQAFSRYPYEFLPFLNLCRSLTSASATDESADAIINLLRKTPSLTFSLPDDFQEYELAQEEENTNTFRLLADISLFNTSSSWSRRSREDDALIVPAGTYGRFITDTGRVVLMEYQHSALALLGKQLEVHLAPETFNSELEGLRTEDVAEVVALLSTLLQSESIKSKKKGLKGELVLKAGLEILEETSKHLSGNKDIISIVCSLLDVYTQDDQATADGPGILVLTSCVQFLHATLPLCPTRVWSYMARCDLLNSDSRAGKLTRLVGQLDLSPDRFDFLLSVIRLFSSLVDSVMHSAIQRKSGNKIVGRQKVSNNVWLGVADKVLAIVSLAIAQSAVDVFESSSTWRFPSEIHQTILIQDLIPIMERLVTDTYSIGDPRSPESLSICLQPASDYIIESFLSGSNGSLRFQALLGTWITALRIPDSTLYLSKLSAIRRQVVSTIGFATSLLRVASLLERPSTAFEEYLFKATSVFARLSAVDEEFRQPVMALLGALVVNASKAHDDPPSLLGYLGPLLSRSFLQLLSGLGKPLLQSSEVCATWHFFSIIVQNRQQWMSNCLLTGKTPRDALSRGDNKTTESATTSVLSTAFAKLKAINDLEREEALKVLDFVSSAQNHWPWTIFTMQRDSSYFESLRRFVRELQTSSTTARTDATKAAVEAKMAAYVAEIFAMQLYHQRQMGGAEELAKSLVADLDYFLRDGVEVASYNNSLHNNFTKNFASKYPGVSLDSLKRTALEPRELGEWYYYALDRANTMLDFDPGWHGRRDDGFRNEMGIANANLSLVDAQISLFHAWEFLLLELSSSLPENSNVQKQMLQVAQQCLNANQSTQGPENIFVRIVEDRANLALMLLRRLVGTSPTSQDIKQILGSLFSVINAVQDPFGPESIEYHRTILKTVYVTLRLYGSADKESLHASTSGPKGSSTTLTQTILNLLDTVVAKGFRSLISLVHDSNAAVAPEDFALLTAILQACLSMPAMDQCQTQILNIMASYDAMHAATSLFSWSDKLSTNSDPIYGELSLLFLLELSTLPTLAEQMAADGLLSHLTSANITNYMRKGIISPFSDVVGAQRCYSIWAKGVLPLLLNLLTALGGTVAPEVAYVLNQFPHLLKSSVERFEAPGASRTASRDAPHYVTLLAVSEVHSLALLTKVIGALRVNNNRDIPEVDWDAASLLENVDFWLSTRKLLKERLLPLGQREVEWRGAAIDAAGDERKPDNVLEAKVVAQMEAVRDVLMEDLE</sequence>
<dbReference type="GO" id="GO:0006606">
    <property type="term" value="P:protein import into nucleus"/>
    <property type="evidence" value="ECO:0007669"/>
    <property type="project" value="TreeGrafter"/>
</dbReference>
<reference evidence="14 15" key="1">
    <citation type="submission" date="2015-05" db="EMBL/GenBank/DDBJ databases">
        <authorList>
            <person name="Wang D.B."/>
            <person name="Wang M."/>
        </authorList>
    </citation>
    <scope>NUCLEOTIDE SEQUENCE [LARGE SCALE GENOMIC DNA]</scope>
    <source>
        <strain evidence="14">VL1</strain>
    </source>
</reference>
<dbReference type="Pfam" id="PF21093">
    <property type="entry name" value="Nup188_N-subdom_III"/>
    <property type="match status" value="1"/>
</dbReference>
<keyword evidence="2" id="KW-0813">Transport</keyword>
<comment type="similarity">
    <text evidence="8">Belongs to the Nup188 family.</text>
</comment>
<name>A0A0G4M927_VERLO</name>
<dbReference type="GO" id="GO:0006405">
    <property type="term" value="P:RNA export from nucleus"/>
    <property type="evidence" value="ECO:0007669"/>
    <property type="project" value="TreeGrafter"/>
</dbReference>
<evidence type="ECO:0000259" key="13">
    <source>
        <dbReference type="Pfam" id="PF21093"/>
    </source>
</evidence>
<evidence type="ECO:0000313" key="14">
    <source>
        <dbReference type="EMBL" id="CRK30465.1"/>
    </source>
</evidence>
<feature type="compositionally biased region" description="Polar residues" evidence="10">
    <location>
        <begin position="429"/>
        <end position="446"/>
    </location>
</feature>